<reference evidence="4" key="1">
    <citation type="journal article" date="2019" name="Int. J. Syst. Evol. Microbiol.">
        <title>The Global Catalogue of Microorganisms (GCM) 10K type strain sequencing project: providing services to taxonomists for standard genome sequencing and annotation.</title>
        <authorList>
            <consortium name="The Broad Institute Genomics Platform"/>
            <consortium name="The Broad Institute Genome Sequencing Center for Infectious Disease"/>
            <person name="Wu L."/>
            <person name="Ma J."/>
        </authorList>
    </citation>
    <scope>NUCLEOTIDE SEQUENCE [LARGE SCALE GENOMIC DNA]</scope>
    <source>
        <strain evidence="4">CCM 8951</strain>
    </source>
</reference>
<gene>
    <name evidence="3" type="ORF">ACFQ4L_06465</name>
</gene>
<name>A0ABW4DR64_9LACO</name>
<keyword evidence="2" id="KW-0472">Membrane</keyword>
<evidence type="ECO:0000313" key="4">
    <source>
        <dbReference type="Proteomes" id="UP001597244"/>
    </source>
</evidence>
<feature type="region of interest" description="Disordered" evidence="1">
    <location>
        <begin position="37"/>
        <end position="57"/>
    </location>
</feature>
<feature type="transmembrane region" description="Helical" evidence="2">
    <location>
        <begin position="156"/>
        <end position="179"/>
    </location>
</feature>
<organism evidence="3 4">
    <name type="scientific">Lapidilactobacillus mulanensis</name>
    <dbReference type="NCBI Taxonomy" id="2485999"/>
    <lineage>
        <taxon>Bacteria</taxon>
        <taxon>Bacillati</taxon>
        <taxon>Bacillota</taxon>
        <taxon>Bacilli</taxon>
        <taxon>Lactobacillales</taxon>
        <taxon>Lactobacillaceae</taxon>
        <taxon>Lapidilactobacillus</taxon>
    </lineage>
</organism>
<accession>A0ABW4DR64</accession>
<dbReference type="Proteomes" id="UP001597244">
    <property type="component" value="Unassembled WGS sequence"/>
</dbReference>
<sequence>MKNRTVITCMMAIALGIIAPVIGGTSIIHAASNGVQPRTTVDNKSTGNILTDESGNTSTPLGNNRFRIVEGIKTFDEEFFIDANIVRINGQDYILSEYISALNNDDFSATKALATISPMPFINTSLTNLRIEPRAVLPTSGYYAMGLVTTRKKINMVLALSTAALTAIAAFLTGGVSLAKDFVKGVIKKGISAGVIAAGTDHMTTTAYYDLYQAMHKTVYGAVKEMRKPFIKIGSIKLYETSYTYYYWSGRPSN</sequence>
<keyword evidence="4" id="KW-1185">Reference proteome</keyword>
<keyword evidence="2" id="KW-0812">Transmembrane</keyword>
<proteinExistence type="predicted"/>
<evidence type="ECO:0000313" key="3">
    <source>
        <dbReference type="EMBL" id="MFD1465720.1"/>
    </source>
</evidence>
<dbReference type="RefSeq" id="WP_125578770.1">
    <property type="nucleotide sequence ID" value="NZ_JBHTOF010000077.1"/>
</dbReference>
<keyword evidence="2" id="KW-1133">Transmembrane helix</keyword>
<dbReference type="EMBL" id="JBHTOF010000077">
    <property type="protein sequence ID" value="MFD1465720.1"/>
    <property type="molecule type" value="Genomic_DNA"/>
</dbReference>
<evidence type="ECO:0000256" key="2">
    <source>
        <dbReference type="SAM" id="Phobius"/>
    </source>
</evidence>
<evidence type="ECO:0000256" key="1">
    <source>
        <dbReference type="SAM" id="MobiDB-lite"/>
    </source>
</evidence>
<protein>
    <submittedName>
        <fullName evidence="3">Uncharacterized protein</fullName>
    </submittedName>
</protein>
<comment type="caution">
    <text evidence="3">The sequence shown here is derived from an EMBL/GenBank/DDBJ whole genome shotgun (WGS) entry which is preliminary data.</text>
</comment>